<dbReference type="InterPro" id="IPR024607">
    <property type="entry name" value="Sulfatase_CS"/>
</dbReference>
<gene>
    <name evidence="4" type="ORF">AAG747_16255</name>
</gene>
<feature type="domain" description="Sulfatase N-terminal" evidence="3">
    <location>
        <begin position="42"/>
        <end position="413"/>
    </location>
</feature>
<name>A0AAW9RX45_9BACT</name>
<dbReference type="InterPro" id="IPR052701">
    <property type="entry name" value="GAG_Ulvan_Degrading_Sulfatases"/>
</dbReference>
<dbReference type="Gene3D" id="3.30.1120.10">
    <property type="match status" value="1"/>
</dbReference>
<proteinExistence type="inferred from homology"/>
<dbReference type="PANTHER" id="PTHR43751">
    <property type="entry name" value="SULFATASE"/>
    <property type="match status" value="1"/>
</dbReference>
<dbReference type="CDD" id="cd16143">
    <property type="entry name" value="ARS_like"/>
    <property type="match status" value="1"/>
</dbReference>
<sequence>MKQNFKFYSCCALLVAVILAGCGKTQKTEESTTETASKPKQPNVVLIYADDLGYGDVSAYGATKVSTPNIDKIANNGMRFTNAHATSATCTPSRYSMLTGRYAWRKRGTGVARGNAGLIIDTARTTLATVFKKADYATGVVGKWHLGLGPQEGPDWNGEITPGPKQLDFDYSFLIPATGDRVPCVYLENDRVVDLDPADPIQVSYKEKIGDEPTGKENPELLKMKPSHGHDMTIVNGISRIGYMTGGKAARWVDEDMADVITHKAKKFLTENKDNPFFLFFSTHDIHVPRVPHSRFAGKSGMGPRGDAILQLDWCVGEVMNTLEELGLSENTIVIFTSDNGPVVDDGYEDEAVEKLNGHTPAGPLRGGKYSAFDAGTRIPMLIQWPGTIQKGKVTDAMTSQIDFKASFASLLKVEVDAYDSENLLDALTGKTATGREYLIEHSGTLGIIKDGWKYIEPSKGPKVFAYVDIESGYTEEPQLYNLNEDMGEEKNLAAEHPEKLEELKTLLEEVKNQQDI</sequence>
<dbReference type="Gene3D" id="3.40.720.10">
    <property type="entry name" value="Alkaline Phosphatase, subunit A"/>
    <property type="match status" value="1"/>
</dbReference>
<dbReference type="PROSITE" id="PS51257">
    <property type="entry name" value="PROKAR_LIPOPROTEIN"/>
    <property type="match status" value="1"/>
</dbReference>
<evidence type="ECO:0000313" key="5">
    <source>
        <dbReference type="Proteomes" id="UP001403385"/>
    </source>
</evidence>
<dbReference type="PROSITE" id="PS00523">
    <property type="entry name" value="SULFATASE_1"/>
    <property type="match status" value="1"/>
</dbReference>
<dbReference type="GO" id="GO:0016787">
    <property type="term" value="F:hydrolase activity"/>
    <property type="evidence" value="ECO:0007669"/>
    <property type="project" value="UniProtKB-KW"/>
</dbReference>
<dbReference type="PANTHER" id="PTHR43751:SF6">
    <property type="entry name" value="N-ACETYLGALACTOSAMINE-6-O-SULFATASE"/>
    <property type="match status" value="1"/>
</dbReference>
<evidence type="ECO:0000256" key="2">
    <source>
        <dbReference type="ARBA" id="ARBA00022801"/>
    </source>
</evidence>
<accession>A0AAW9RX45</accession>
<keyword evidence="2" id="KW-0378">Hydrolase</keyword>
<dbReference type="RefSeq" id="WP_346822256.1">
    <property type="nucleotide sequence ID" value="NZ_JBDKWZ010000009.1"/>
</dbReference>
<keyword evidence="5" id="KW-1185">Reference proteome</keyword>
<comment type="caution">
    <text evidence="4">The sequence shown here is derived from an EMBL/GenBank/DDBJ whole genome shotgun (WGS) entry which is preliminary data.</text>
</comment>
<evidence type="ECO:0000256" key="1">
    <source>
        <dbReference type="ARBA" id="ARBA00008779"/>
    </source>
</evidence>
<comment type="similarity">
    <text evidence="1">Belongs to the sulfatase family.</text>
</comment>
<dbReference type="InterPro" id="IPR000917">
    <property type="entry name" value="Sulfatase_N"/>
</dbReference>
<dbReference type="AlphaFoldDB" id="A0AAW9RX45"/>
<protein>
    <submittedName>
        <fullName evidence="4">Arylsulfatase</fullName>
    </submittedName>
</protein>
<evidence type="ECO:0000259" key="3">
    <source>
        <dbReference type="Pfam" id="PF00884"/>
    </source>
</evidence>
<dbReference type="Pfam" id="PF00884">
    <property type="entry name" value="Sulfatase"/>
    <property type="match status" value="1"/>
</dbReference>
<reference evidence="4 5" key="1">
    <citation type="submission" date="2024-04" db="EMBL/GenBank/DDBJ databases">
        <title>Novel genus in family Flammeovirgaceae.</title>
        <authorList>
            <person name="Nguyen T.H."/>
            <person name="Vuong T.Q."/>
            <person name="Le H."/>
            <person name="Kim S.-G."/>
        </authorList>
    </citation>
    <scope>NUCLEOTIDE SEQUENCE [LARGE SCALE GENOMIC DNA]</scope>
    <source>
        <strain evidence="4 5">JCM 23209</strain>
    </source>
</reference>
<dbReference type="SUPFAM" id="SSF53649">
    <property type="entry name" value="Alkaline phosphatase-like"/>
    <property type="match status" value="1"/>
</dbReference>
<organism evidence="4 5">
    <name type="scientific">Rapidithrix thailandica</name>
    <dbReference type="NCBI Taxonomy" id="413964"/>
    <lineage>
        <taxon>Bacteria</taxon>
        <taxon>Pseudomonadati</taxon>
        <taxon>Bacteroidota</taxon>
        <taxon>Cytophagia</taxon>
        <taxon>Cytophagales</taxon>
        <taxon>Flammeovirgaceae</taxon>
        <taxon>Rapidithrix</taxon>
    </lineage>
</organism>
<dbReference type="EMBL" id="JBDKWZ010000009">
    <property type="protein sequence ID" value="MEN7549477.1"/>
    <property type="molecule type" value="Genomic_DNA"/>
</dbReference>
<dbReference type="InterPro" id="IPR017850">
    <property type="entry name" value="Alkaline_phosphatase_core_sf"/>
</dbReference>
<dbReference type="Proteomes" id="UP001403385">
    <property type="component" value="Unassembled WGS sequence"/>
</dbReference>
<evidence type="ECO:0000313" key="4">
    <source>
        <dbReference type="EMBL" id="MEN7549477.1"/>
    </source>
</evidence>